<dbReference type="STRING" id="93759.A0A1R3JND1"/>
<keyword evidence="3" id="KW-1185">Reference proteome</keyword>
<dbReference type="AlphaFoldDB" id="A0A1R3JND1"/>
<evidence type="ECO:0000313" key="3">
    <source>
        <dbReference type="Proteomes" id="UP000187203"/>
    </source>
</evidence>
<protein>
    <submittedName>
        <fullName evidence="2">Uncharacterized protein</fullName>
    </submittedName>
</protein>
<evidence type="ECO:0000256" key="1">
    <source>
        <dbReference type="SAM" id="MobiDB-lite"/>
    </source>
</evidence>
<feature type="compositionally biased region" description="Polar residues" evidence="1">
    <location>
        <begin position="54"/>
        <end position="71"/>
    </location>
</feature>
<reference evidence="3" key="1">
    <citation type="submission" date="2013-09" db="EMBL/GenBank/DDBJ databases">
        <title>Corchorus olitorius genome sequencing.</title>
        <authorList>
            <person name="Alam M."/>
            <person name="Haque M.S."/>
            <person name="Islam M.S."/>
            <person name="Emdad E.M."/>
            <person name="Islam M.M."/>
            <person name="Ahmed B."/>
            <person name="Halim A."/>
            <person name="Hossen Q.M.M."/>
            <person name="Hossain M.Z."/>
            <person name="Ahmed R."/>
            <person name="Khan M.M."/>
            <person name="Islam R."/>
            <person name="Rashid M.M."/>
            <person name="Khan S.A."/>
            <person name="Rahman M.S."/>
            <person name="Alam M."/>
            <person name="Yahiya A.S."/>
            <person name="Khan M.S."/>
            <person name="Azam M.S."/>
            <person name="Haque T."/>
            <person name="Lashkar M.Z.H."/>
            <person name="Akhand A.I."/>
            <person name="Morshed G."/>
            <person name="Roy S."/>
            <person name="Uddin K.S."/>
            <person name="Rabeya T."/>
            <person name="Hossain A.S."/>
            <person name="Chowdhury A."/>
            <person name="Snigdha A.R."/>
            <person name="Mortoza M.S."/>
            <person name="Matin S.A."/>
            <person name="Hoque S.M.E."/>
            <person name="Islam M.K."/>
            <person name="Roy D.K."/>
            <person name="Haider R."/>
            <person name="Moosa M.M."/>
            <person name="Elias S.M."/>
            <person name="Hasan A.M."/>
            <person name="Jahan S."/>
            <person name="Shafiuddin M."/>
            <person name="Mahmood N."/>
            <person name="Shommy N.S."/>
        </authorList>
    </citation>
    <scope>NUCLEOTIDE SEQUENCE [LARGE SCALE GENOMIC DNA]</scope>
    <source>
        <strain evidence="3">cv. O-4</strain>
    </source>
</reference>
<dbReference type="Proteomes" id="UP000187203">
    <property type="component" value="Unassembled WGS sequence"/>
</dbReference>
<proteinExistence type="predicted"/>
<name>A0A1R3JND1_9ROSI</name>
<dbReference type="EMBL" id="AWUE01015666">
    <property type="protein sequence ID" value="OMO96293.1"/>
    <property type="molecule type" value="Genomic_DNA"/>
</dbReference>
<feature type="region of interest" description="Disordered" evidence="1">
    <location>
        <begin position="22"/>
        <end position="71"/>
    </location>
</feature>
<comment type="caution">
    <text evidence="2">The sequence shown here is derived from an EMBL/GenBank/DDBJ whole genome shotgun (WGS) entry which is preliminary data.</text>
</comment>
<organism evidence="2 3">
    <name type="scientific">Corchorus olitorius</name>
    <dbReference type="NCBI Taxonomy" id="93759"/>
    <lineage>
        <taxon>Eukaryota</taxon>
        <taxon>Viridiplantae</taxon>
        <taxon>Streptophyta</taxon>
        <taxon>Embryophyta</taxon>
        <taxon>Tracheophyta</taxon>
        <taxon>Spermatophyta</taxon>
        <taxon>Magnoliopsida</taxon>
        <taxon>eudicotyledons</taxon>
        <taxon>Gunneridae</taxon>
        <taxon>Pentapetalae</taxon>
        <taxon>rosids</taxon>
        <taxon>malvids</taxon>
        <taxon>Malvales</taxon>
        <taxon>Malvaceae</taxon>
        <taxon>Grewioideae</taxon>
        <taxon>Apeibeae</taxon>
        <taxon>Corchorus</taxon>
    </lineage>
</organism>
<feature type="compositionally biased region" description="Low complexity" evidence="1">
    <location>
        <begin position="22"/>
        <end position="38"/>
    </location>
</feature>
<gene>
    <name evidence="2" type="ORF">COLO4_15372</name>
</gene>
<sequence length="87" mass="9383">MGDVLWNLEFALQLQLTADGLNQQGSSSSASDQGSVRSTDSSVRSERDRHRSRGSNLSIGSNCDLNNDEVTTPDSAIFSQLVNPKGR</sequence>
<evidence type="ECO:0000313" key="2">
    <source>
        <dbReference type="EMBL" id="OMO96293.1"/>
    </source>
</evidence>
<accession>A0A1R3JND1</accession>